<protein>
    <recommendedName>
        <fullName evidence="4">J domain-containing protein</fullName>
    </recommendedName>
</protein>
<name>A0ABU1EDH7_9CLOT</name>
<evidence type="ECO:0000313" key="2">
    <source>
        <dbReference type="EMBL" id="MDR5586405.1"/>
    </source>
</evidence>
<organism evidence="2 3">
    <name type="scientific">Clostridium aquiflavi</name>
    <dbReference type="NCBI Taxonomy" id="3073603"/>
    <lineage>
        <taxon>Bacteria</taxon>
        <taxon>Bacillati</taxon>
        <taxon>Bacillota</taxon>
        <taxon>Clostridia</taxon>
        <taxon>Eubacteriales</taxon>
        <taxon>Clostridiaceae</taxon>
        <taxon>Clostridium</taxon>
    </lineage>
</organism>
<accession>A0ABU1EDH7</accession>
<evidence type="ECO:0008006" key="4">
    <source>
        <dbReference type="Google" id="ProtNLM"/>
    </source>
</evidence>
<keyword evidence="1" id="KW-0235">DNA replication</keyword>
<dbReference type="InterPro" id="IPR036869">
    <property type="entry name" value="J_dom_sf"/>
</dbReference>
<dbReference type="Proteomes" id="UP001256646">
    <property type="component" value="Unassembled WGS sequence"/>
</dbReference>
<evidence type="ECO:0000313" key="3">
    <source>
        <dbReference type="Proteomes" id="UP001256646"/>
    </source>
</evidence>
<evidence type="ECO:0000256" key="1">
    <source>
        <dbReference type="ARBA" id="ARBA00022705"/>
    </source>
</evidence>
<proteinExistence type="predicted"/>
<dbReference type="RefSeq" id="WP_309556005.1">
    <property type="nucleotide sequence ID" value="NZ_JAVJAN010000005.1"/>
</dbReference>
<reference evidence="2 3" key="1">
    <citation type="submission" date="2023-09" db="EMBL/GenBank/DDBJ databases">
        <authorList>
            <person name="Zhai L."/>
        </authorList>
    </citation>
    <scope>NUCLEOTIDE SEQUENCE [LARGE SCALE GENOMIC DNA]</scope>
    <source>
        <strain evidence="2 3">5 N-1</strain>
    </source>
</reference>
<sequence length="168" mass="19794">MEWLNCETKEKILKEKYGSLDKLRKAIKKDCRQLFLQYNSSDKNVIEMFRITSGSWKGIIDKISIFKEVIKKLNMDVNKVEKDEREESSETFFKSEQARLIFYLLEIDGVKRAKALNITKTQYSNKKLAKKWRDNIAKKIHPDICNVKGANKAISKLNQLYEEMTAYE</sequence>
<comment type="caution">
    <text evidence="2">The sequence shown here is derived from an EMBL/GenBank/DDBJ whole genome shotgun (WGS) entry which is preliminary data.</text>
</comment>
<gene>
    <name evidence="2" type="ORF">RGC78_02890</name>
</gene>
<dbReference type="Gene3D" id="1.10.287.110">
    <property type="entry name" value="DnaJ domain"/>
    <property type="match status" value="1"/>
</dbReference>
<keyword evidence="3" id="KW-1185">Reference proteome</keyword>
<dbReference type="EMBL" id="JAVJAN010000005">
    <property type="protein sequence ID" value="MDR5586405.1"/>
    <property type="molecule type" value="Genomic_DNA"/>
</dbReference>